<keyword evidence="3" id="KW-1185">Reference proteome</keyword>
<name>A0A848F830_9BURK</name>
<sequence length="284" mass="31922">MRLPVPLRRDDAPAHPAPHIRVLTLNLHKGFTVMNRRYVLAEIREAVRATGADIVFLQEVAGAASHRHDLRPVKALAGKAAHRLDGRGAGQALARMPQYEFLADTIWHQHAYGRNAVSPGGHHGNALLSKFPILRHRNVDVSLDLDGVEKRGLLHCELELPDSEYPLHAICVHLGLRESQRQRQIDLLGQLLRDAVPPQAPLVIAGDFNDWRLCAHARLQKELELQEVHAHAHGRTPRTFPARHPVLRLDRIYVRNLRHAPIGLPKRPWSHLSDHAPLAAEVML</sequence>
<protein>
    <submittedName>
        <fullName evidence="2">EEP domain-containing protein</fullName>
    </submittedName>
</protein>
<gene>
    <name evidence="2" type="ORF">HHL10_10180</name>
</gene>
<dbReference type="Proteomes" id="UP000574067">
    <property type="component" value="Unassembled WGS sequence"/>
</dbReference>
<dbReference type="Gene3D" id="3.60.10.10">
    <property type="entry name" value="Endonuclease/exonuclease/phosphatase"/>
    <property type="match status" value="1"/>
</dbReference>
<reference evidence="2 3" key="1">
    <citation type="submission" date="2020-04" db="EMBL/GenBank/DDBJ databases">
        <title>Azohydromonas sp. isolated from soil.</title>
        <authorList>
            <person name="Dahal R.H."/>
        </authorList>
    </citation>
    <scope>NUCLEOTIDE SEQUENCE [LARGE SCALE GENOMIC DNA]</scope>
    <source>
        <strain evidence="2 3">G-1-1-14</strain>
    </source>
</reference>
<dbReference type="EMBL" id="JABBFW010000005">
    <property type="protein sequence ID" value="NML15348.1"/>
    <property type="molecule type" value="Genomic_DNA"/>
</dbReference>
<dbReference type="PANTHER" id="PTHR14859:SF1">
    <property type="entry name" value="PGAP2-INTERACTING PROTEIN"/>
    <property type="match status" value="1"/>
</dbReference>
<dbReference type="AlphaFoldDB" id="A0A848F830"/>
<dbReference type="SUPFAM" id="SSF56219">
    <property type="entry name" value="DNase I-like"/>
    <property type="match status" value="1"/>
</dbReference>
<dbReference type="InterPro" id="IPR051916">
    <property type="entry name" value="GPI-anchor_lipid_remodeler"/>
</dbReference>
<dbReference type="GO" id="GO:0006506">
    <property type="term" value="P:GPI anchor biosynthetic process"/>
    <property type="evidence" value="ECO:0007669"/>
    <property type="project" value="TreeGrafter"/>
</dbReference>
<evidence type="ECO:0000313" key="3">
    <source>
        <dbReference type="Proteomes" id="UP000574067"/>
    </source>
</evidence>
<evidence type="ECO:0000313" key="2">
    <source>
        <dbReference type="EMBL" id="NML15348.1"/>
    </source>
</evidence>
<organism evidence="2 3">
    <name type="scientific">Azohydromonas caseinilytica</name>
    <dbReference type="NCBI Taxonomy" id="2728836"/>
    <lineage>
        <taxon>Bacteria</taxon>
        <taxon>Pseudomonadati</taxon>
        <taxon>Pseudomonadota</taxon>
        <taxon>Betaproteobacteria</taxon>
        <taxon>Burkholderiales</taxon>
        <taxon>Sphaerotilaceae</taxon>
        <taxon>Azohydromonas</taxon>
    </lineage>
</organism>
<dbReference type="RefSeq" id="WP_169160237.1">
    <property type="nucleotide sequence ID" value="NZ_JABBFW010000005.1"/>
</dbReference>
<dbReference type="PANTHER" id="PTHR14859">
    <property type="entry name" value="CALCOFLUOR WHITE HYPERSENSITIVE PROTEIN PRECURSOR"/>
    <property type="match status" value="1"/>
</dbReference>
<dbReference type="InterPro" id="IPR036691">
    <property type="entry name" value="Endo/exonu/phosph_ase_sf"/>
</dbReference>
<dbReference type="Pfam" id="PF03372">
    <property type="entry name" value="Exo_endo_phos"/>
    <property type="match status" value="1"/>
</dbReference>
<dbReference type="GO" id="GO:0016020">
    <property type="term" value="C:membrane"/>
    <property type="evidence" value="ECO:0007669"/>
    <property type="project" value="GOC"/>
</dbReference>
<comment type="caution">
    <text evidence="2">The sequence shown here is derived from an EMBL/GenBank/DDBJ whole genome shotgun (WGS) entry which is preliminary data.</text>
</comment>
<accession>A0A848F830</accession>
<dbReference type="InterPro" id="IPR005135">
    <property type="entry name" value="Endo/exonuclease/phosphatase"/>
</dbReference>
<feature type="domain" description="Endonuclease/exonuclease/phosphatase" evidence="1">
    <location>
        <begin position="23"/>
        <end position="275"/>
    </location>
</feature>
<proteinExistence type="predicted"/>
<dbReference type="GO" id="GO:0003824">
    <property type="term" value="F:catalytic activity"/>
    <property type="evidence" value="ECO:0007669"/>
    <property type="project" value="InterPro"/>
</dbReference>
<evidence type="ECO:0000259" key="1">
    <source>
        <dbReference type="Pfam" id="PF03372"/>
    </source>
</evidence>